<dbReference type="PANTHER" id="PTHR23011:SF28">
    <property type="entry name" value="CYCLIC NUCLEOTIDE-BINDING DOMAIN CONTAINING PROTEIN"/>
    <property type="match status" value="1"/>
</dbReference>
<reference evidence="2" key="1">
    <citation type="submission" date="2021-01" db="EMBL/GenBank/DDBJ databases">
        <authorList>
            <consortium name="Genoscope - CEA"/>
            <person name="William W."/>
        </authorList>
    </citation>
    <scope>NUCLEOTIDE SEQUENCE</scope>
</reference>
<organism evidence="2 3">
    <name type="scientific">Paramecium pentaurelia</name>
    <dbReference type="NCBI Taxonomy" id="43138"/>
    <lineage>
        <taxon>Eukaryota</taxon>
        <taxon>Sar</taxon>
        <taxon>Alveolata</taxon>
        <taxon>Ciliophora</taxon>
        <taxon>Intramacronucleata</taxon>
        <taxon>Oligohymenophorea</taxon>
        <taxon>Peniculida</taxon>
        <taxon>Parameciidae</taxon>
        <taxon>Paramecium</taxon>
    </lineage>
</organism>
<proteinExistence type="predicted"/>
<dbReference type="AlphaFoldDB" id="A0A8S1SSU8"/>
<keyword evidence="3" id="KW-1185">Reference proteome</keyword>
<feature type="domain" description="Cyclic nucleotide-binding" evidence="1">
    <location>
        <begin position="179"/>
        <end position="239"/>
    </location>
</feature>
<name>A0A8S1SSU8_9CILI</name>
<evidence type="ECO:0000313" key="2">
    <source>
        <dbReference type="EMBL" id="CAD8141574.1"/>
    </source>
</evidence>
<dbReference type="InterPro" id="IPR000595">
    <property type="entry name" value="cNMP-bd_dom"/>
</dbReference>
<dbReference type="OrthoDB" id="289959at2759"/>
<comment type="caution">
    <text evidence="2">The sequence shown here is derived from an EMBL/GenBank/DDBJ whole genome shotgun (WGS) entry which is preliminary data.</text>
</comment>
<dbReference type="EMBL" id="CAJJDO010000010">
    <property type="protein sequence ID" value="CAD8141574.1"/>
    <property type="molecule type" value="Genomic_DNA"/>
</dbReference>
<dbReference type="Proteomes" id="UP000689195">
    <property type="component" value="Unassembled WGS sequence"/>
</dbReference>
<sequence>MNEVYIYSVNIIQNLNLQKLLNNHLNPTIDNLQIIYSKLQHLQYFNSFIEKNLKGTQRESLLYLCGKFRMEHFKGGELIFKEGDKSNDKLYIIFNGKVALMKSRPQQIQQYNEKPPDIQKIPSILLNQTTKPAPLMPQKTMNANVTGINFFKQFANSKKFADKMKGNIVQGQTNERVQISQQEIQILSEKYGETIRILKRGEGFGDRALLENVPRALTACAYTQDLFLLILKKDDFDLIRQQFIQQMKEKKSLIFTKFPVKAIIHLNNQNIQPIVLMLNNFRKTLFQLQMDFPKNPFIQYNMEIFQQKN</sequence>
<protein>
    <recommendedName>
        <fullName evidence="1">Cyclic nucleotide-binding domain-containing protein</fullName>
    </recommendedName>
</protein>
<gene>
    <name evidence="2" type="ORF">PPENT_87.1.T0100199</name>
</gene>
<accession>A0A8S1SSU8</accession>
<dbReference type="PANTHER" id="PTHR23011">
    <property type="entry name" value="CYCLIC NUCLEOTIDE-BINDING DOMAIN CONTAINING PROTEIN"/>
    <property type="match status" value="1"/>
</dbReference>
<dbReference type="PROSITE" id="PS50042">
    <property type="entry name" value="CNMP_BINDING_3"/>
    <property type="match status" value="1"/>
</dbReference>
<evidence type="ECO:0000313" key="3">
    <source>
        <dbReference type="Proteomes" id="UP000689195"/>
    </source>
</evidence>
<evidence type="ECO:0000259" key="1">
    <source>
        <dbReference type="PROSITE" id="PS50042"/>
    </source>
</evidence>